<dbReference type="InterPro" id="IPR013685">
    <property type="entry name" value="POTRA_FtsQ_type"/>
</dbReference>
<gene>
    <name evidence="9" type="ORF">GCM10007977_105770</name>
</gene>
<accession>A0A917UE22</accession>
<dbReference type="AlphaFoldDB" id="A0A917UE22"/>
<evidence type="ECO:0000259" key="8">
    <source>
        <dbReference type="PROSITE" id="PS51779"/>
    </source>
</evidence>
<name>A0A917UE22_9ACTN</name>
<dbReference type="PROSITE" id="PS51779">
    <property type="entry name" value="POTRA"/>
    <property type="match status" value="1"/>
</dbReference>
<comment type="caution">
    <text evidence="9">The sequence shown here is derived from an EMBL/GenBank/DDBJ whole genome shotgun (WGS) entry which is preliminary data.</text>
</comment>
<protein>
    <recommendedName>
        <fullName evidence="8">POTRA domain-containing protein</fullName>
    </recommendedName>
</protein>
<evidence type="ECO:0000256" key="4">
    <source>
        <dbReference type="ARBA" id="ARBA00022692"/>
    </source>
</evidence>
<keyword evidence="3" id="KW-0132">Cell division</keyword>
<evidence type="ECO:0000313" key="10">
    <source>
        <dbReference type="Proteomes" id="UP000642070"/>
    </source>
</evidence>
<dbReference type="InterPro" id="IPR050487">
    <property type="entry name" value="FtsQ_DivIB"/>
</dbReference>
<keyword evidence="6" id="KW-0472">Membrane</keyword>
<evidence type="ECO:0000256" key="2">
    <source>
        <dbReference type="ARBA" id="ARBA00022475"/>
    </source>
</evidence>
<organism evidence="9 10">
    <name type="scientific">Dactylosporangium sucinum</name>
    <dbReference type="NCBI Taxonomy" id="1424081"/>
    <lineage>
        <taxon>Bacteria</taxon>
        <taxon>Bacillati</taxon>
        <taxon>Actinomycetota</taxon>
        <taxon>Actinomycetes</taxon>
        <taxon>Micromonosporales</taxon>
        <taxon>Micromonosporaceae</taxon>
        <taxon>Dactylosporangium</taxon>
    </lineage>
</organism>
<evidence type="ECO:0000256" key="5">
    <source>
        <dbReference type="ARBA" id="ARBA00022989"/>
    </source>
</evidence>
<dbReference type="Pfam" id="PF03799">
    <property type="entry name" value="FtsQ_DivIB_C"/>
    <property type="match status" value="1"/>
</dbReference>
<dbReference type="RefSeq" id="WP_190257715.1">
    <property type="nucleotide sequence ID" value="NZ_BMPI01000108.1"/>
</dbReference>
<comment type="subcellular location">
    <subcellularLocation>
        <location evidence="1">Membrane</location>
    </subcellularLocation>
</comment>
<evidence type="ECO:0000256" key="3">
    <source>
        <dbReference type="ARBA" id="ARBA00022618"/>
    </source>
</evidence>
<dbReference type="Gene3D" id="3.10.20.310">
    <property type="entry name" value="membrane protein fhac"/>
    <property type="match status" value="1"/>
</dbReference>
<dbReference type="GO" id="GO:0051301">
    <property type="term" value="P:cell division"/>
    <property type="evidence" value="ECO:0007669"/>
    <property type="project" value="UniProtKB-KW"/>
</dbReference>
<reference evidence="9" key="1">
    <citation type="journal article" date="2014" name="Int. J. Syst. Evol. Microbiol.">
        <title>Complete genome sequence of Corynebacterium casei LMG S-19264T (=DSM 44701T), isolated from a smear-ripened cheese.</title>
        <authorList>
            <consortium name="US DOE Joint Genome Institute (JGI-PGF)"/>
            <person name="Walter F."/>
            <person name="Albersmeier A."/>
            <person name="Kalinowski J."/>
            <person name="Ruckert C."/>
        </authorList>
    </citation>
    <scope>NUCLEOTIDE SEQUENCE</scope>
    <source>
        <strain evidence="9">JCM 19831</strain>
    </source>
</reference>
<keyword evidence="5" id="KW-1133">Transmembrane helix</keyword>
<dbReference type="GO" id="GO:0005886">
    <property type="term" value="C:plasma membrane"/>
    <property type="evidence" value="ECO:0007669"/>
    <property type="project" value="TreeGrafter"/>
</dbReference>
<evidence type="ECO:0000256" key="7">
    <source>
        <dbReference type="ARBA" id="ARBA00023306"/>
    </source>
</evidence>
<keyword evidence="2" id="KW-1003">Cell membrane</keyword>
<dbReference type="InterPro" id="IPR005548">
    <property type="entry name" value="Cell_div_FtsQ/DivIB_C"/>
</dbReference>
<dbReference type="Proteomes" id="UP000642070">
    <property type="component" value="Unassembled WGS sequence"/>
</dbReference>
<evidence type="ECO:0000256" key="1">
    <source>
        <dbReference type="ARBA" id="ARBA00004370"/>
    </source>
</evidence>
<keyword evidence="10" id="KW-1185">Reference proteome</keyword>
<feature type="domain" description="POTRA" evidence="8">
    <location>
        <begin position="61"/>
        <end position="129"/>
    </location>
</feature>
<keyword evidence="4" id="KW-0812">Transmembrane</keyword>
<proteinExistence type="predicted"/>
<evidence type="ECO:0000313" key="9">
    <source>
        <dbReference type="EMBL" id="GGM86706.1"/>
    </source>
</evidence>
<dbReference type="PANTHER" id="PTHR37820">
    <property type="entry name" value="CELL DIVISION PROTEIN DIVIB"/>
    <property type="match status" value="1"/>
</dbReference>
<dbReference type="InterPro" id="IPR034746">
    <property type="entry name" value="POTRA"/>
</dbReference>
<dbReference type="PANTHER" id="PTHR37820:SF1">
    <property type="entry name" value="CELL DIVISION PROTEIN FTSQ"/>
    <property type="match status" value="1"/>
</dbReference>
<keyword evidence="7" id="KW-0131">Cell cycle</keyword>
<sequence length="252" mass="26873">MTQTRGWRLVLAPRDAPQSVRRFARRARQHRLRAARPWLVALAVAALLGAAAVVVLATPVFGVERIEVTGAATLSAGAVRQAAAVPGGTPLARVDLRAVERRVRQLKPVRTVAASVDFPHTLRLRVEERSAVAAVVKVGGFVLIDAEGVGYLPVESPPAGLPLVRLAEPEPGDPTTRAALTVLAALPPFLRAMMTALVAESPTRIRLELTDGRTIVWGDATENEAKVRVLEFTQVAPGRTLDVSAPGVVVER</sequence>
<reference evidence="9" key="2">
    <citation type="submission" date="2020-09" db="EMBL/GenBank/DDBJ databases">
        <authorList>
            <person name="Sun Q."/>
            <person name="Ohkuma M."/>
        </authorList>
    </citation>
    <scope>NUCLEOTIDE SEQUENCE</scope>
    <source>
        <strain evidence="9">JCM 19831</strain>
    </source>
</reference>
<evidence type="ECO:0000256" key="6">
    <source>
        <dbReference type="ARBA" id="ARBA00023136"/>
    </source>
</evidence>
<dbReference type="Pfam" id="PF08478">
    <property type="entry name" value="POTRA_1"/>
    <property type="match status" value="1"/>
</dbReference>
<dbReference type="EMBL" id="BMPI01000108">
    <property type="protein sequence ID" value="GGM86706.1"/>
    <property type="molecule type" value="Genomic_DNA"/>
</dbReference>